<proteinExistence type="predicted"/>
<evidence type="ECO:0000256" key="1">
    <source>
        <dbReference type="SAM" id="MobiDB-lite"/>
    </source>
</evidence>
<feature type="compositionally biased region" description="Low complexity" evidence="1">
    <location>
        <begin position="18"/>
        <end position="48"/>
    </location>
</feature>
<evidence type="ECO:0000313" key="2">
    <source>
        <dbReference type="EMBL" id="CAI9168853.1"/>
    </source>
</evidence>
<accession>A0ABN8Z5H3</accession>
<protein>
    <submittedName>
        <fullName evidence="2">Uncharacterized protein</fullName>
    </submittedName>
</protein>
<feature type="region of interest" description="Disordered" evidence="1">
    <location>
        <begin position="1"/>
        <end position="88"/>
    </location>
</feature>
<reference evidence="2" key="1">
    <citation type="submission" date="2023-04" db="EMBL/GenBank/DDBJ databases">
        <authorList>
            <consortium name="ELIXIR-Norway"/>
        </authorList>
    </citation>
    <scope>NUCLEOTIDE SEQUENCE [LARGE SCALE GENOMIC DNA]</scope>
</reference>
<dbReference type="Proteomes" id="UP001176941">
    <property type="component" value="Chromosome 28"/>
</dbReference>
<sequence length="107" mass="10670">MSPRGAAGPSGAEGWGAPPTGRTPHPTPHPRSLAAARGGRGAPGPSSGCIGMRTGPRPEPRGAGGPGTWELETHGAAWGPHPLPPERIPQAHCFQDALGERGVPAAG</sequence>
<name>A0ABN8Z5H3_RANTA</name>
<dbReference type="EMBL" id="OX459964">
    <property type="protein sequence ID" value="CAI9168853.1"/>
    <property type="molecule type" value="Genomic_DNA"/>
</dbReference>
<gene>
    <name evidence="2" type="ORF">MRATA1EN1_LOCUS17815</name>
</gene>
<evidence type="ECO:0000313" key="3">
    <source>
        <dbReference type="Proteomes" id="UP001176941"/>
    </source>
</evidence>
<organism evidence="2 3">
    <name type="scientific">Rangifer tarandus platyrhynchus</name>
    <name type="common">Svalbard reindeer</name>
    <dbReference type="NCBI Taxonomy" id="3082113"/>
    <lineage>
        <taxon>Eukaryota</taxon>
        <taxon>Metazoa</taxon>
        <taxon>Chordata</taxon>
        <taxon>Craniata</taxon>
        <taxon>Vertebrata</taxon>
        <taxon>Euteleostomi</taxon>
        <taxon>Mammalia</taxon>
        <taxon>Eutheria</taxon>
        <taxon>Laurasiatheria</taxon>
        <taxon>Artiodactyla</taxon>
        <taxon>Ruminantia</taxon>
        <taxon>Pecora</taxon>
        <taxon>Cervidae</taxon>
        <taxon>Odocoileinae</taxon>
        <taxon>Rangifer</taxon>
    </lineage>
</organism>
<keyword evidence="3" id="KW-1185">Reference proteome</keyword>